<protein>
    <submittedName>
        <fullName evidence="2">Uncharacterized protein</fullName>
    </submittedName>
</protein>
<sequence length="110" mass="12456">MKAEKTKHAKIPYFAARMIHKQMNATWLFSTVAKSKNKDEAGVEKPRVVEHGEDLCQVTKERNAPDGSFTEGKRRSRSRKDRSRQERTLLVAMTAELAAQNAARSVELPC</sequence>
<name>A0ABQ9AYW5_9ROSI</name>
<accession>A0ABQ9AYW5</accession>
<reference evidence="2" key="2">
    <citation type="journal article" date="2023" name="Int. J. Mol. Sci.">
        <title>De Novo Assembly and Annotation of 11 Diverse Shrub Willow (Salix) Genomes Reveals Novel Gene Organization in Sex-Linked Regions.</title>
        <authorList>
            <person name="Hyden B."/>
            <person name="Feng K."/>
            <person name="Yates T.B."/>
            <person name="Jawdy S."/>
            <person name="Cereghino C."/>
            <person name="Smart L.B."/>
            <person name="Muchero W."/>
        </authorList>
    </citation>
    <scope>NUCLEOTIDE SEQUENCE</scope>
    <source>
        <tissue evidence="2">Shoot tip</tissue>
    </source>
</reference>
<proteinExistence type="predicted"/>
<dbReference type="Proteomes" id="UP001141253">
    <property type="component" value="Chromosome 7"/>
</dbReference>
<gene>
    <name evidence="2" type="ORF">OIU77_003206</name>
</gene>
<evidence type="ECO:0000313" key="3">
    <source>
        <dbReference type="Proteomes" id="UP001141253"/>
    </source>
</evidence>
<organism evidence="2 3">
    <name type="scientific">Salix suchowensis</name>
    <dbReference type="NCBI Taxonomy" id="1278906"/>
    <lineage>
        <taxon>Eukaryota</taxon>
        <taxon>Viridiplantae</taxon>
        <taxon>Streptophyta</taxon>
        <taxon>Embryophyta</taxon>
        <taxon>Tracheophyta</taxon>
        <taxon>Spermatophyta</taxon>
        <taxon>Magnoliopsida</taxon>
        <taxon>eudicotyledons</taxon>
        <taxon>Gunneridae</taxon>
        <taxon>Pentapetalae</taxon>
        <taxon>rosids</taxon>
        <taxon>fabids</taxon>
        <taxon>Malpighiales</taxon>
        <taxon>Salicaceae</taxon>
        <taxon>Saliceae</taxon>
        <taxon>Salix</taxon>
    </lineage>
</organism>
<reference evidence="2" key="1">
    <citation type="submission" date="2022-10" db="EMBL/GenBank/DDBJ databases">
        <authorList>
            <person name="Hyden B.L."/>
            <person name="Feng K."/>
            <person name="Yates T."/>
            <person name="Jawdy S."/>
            <person name="Smart L.B."/>
            <person name="Muchero W."/>
        </authorList>
    </citation>
    <scope>NUCLEOTIDE SEQUENCE</scope>
    <source>
        <tissue evidence="2">Shoot tip</tissue>
    </source>
</reference>
<comment type="caution">
    <text evidence="2">The sequence shown here is derived from an EMBL/GenBank/DDBJ whole genome shotgun (WGS) entry which is preliminary data.</text>
</comment>
<dbReference type="EMBL" id="JAPFFI010000014">
    <property type="protein sequence ID" value="KAJ6366780.1"/>
    <property type="molecule type" value="Genomic_DNA"/>
</dbReference>
<evidence type="ECO:0000256" key="1">
    <source>
        <dbReference type="SAM" id="MobiDB-lite"/>
    </source>
</evidence>
<keyword evidence="3" id="KW-1185">Reference proteome</keyword>
<feature type="region of interest" description="Disordered" evidence="1">
    <location>
        <begin position="57"/>
        <end position="87"/>
    </location>
</feature>
<evidence type="ECO:0000313" key="2">
    <source>
        <dbReference type="EMBL" id="KAJ6366780.1"/>
    </source>
</evidence>